<keyword evidence="5 10" id="KW-0812">Transmembrane</keyword>
<comment type="catalytic activity">
    <reaction evidence="9">
        <text>3',3'-c-di-GMP + H2O = 5'-phosphoguanylyl(3'-&gt;5')guanosine + H(+)</text>
        <dbReference type="Rhea" id="RHEA:24902"/>
        <dbReference type="ChEBI" id="CHEBI:15377"/>
        <dbReference type="ChEBI" id="CHEBI:15378"/>
        <dbReference type="ChEBI" id="CHEBI:58754"/>
        <dbReference type="ChEBI" id="CHEBI:58805"/>
        <dbReference type="EC" id="3.1.4.52"/>
    </reaction>
</comment>
<evidence type="ECO:0000256" key="6">
    <source>
        <dbReference type="ARBA" id="ARBA00022801"/>
    </source>
</evidence>
<reference evidence="12 13" key="1">
    <citation type="submission" date="2023-07" db="EMBL/GenBank/DDBJ databases">
        <title>Sorghum-associated microbial communities from plants grown in Nebraska, USA.</title>
        <authorList>
            <person name="Schachtman D."/>
        </authorList>
    </citation>
    <scope>NUCLEOTIDE SEQUENCE [LARGE SCALE GENOMIC DNA]</scope>
    <source>
        <strain evidence="12 13">BE308</strain>
    </source>
</reference>
<dbReference type="EMBL" id="JAVDXO010000005">
    <property type="protein sequence ID" value="MDR7307303.1"/>
    <property type="molecule type" value="Genomic_DNA"/>
</dbReference>
<dbReference type="PANTHER" id="PTHR33121">
    <property type="entry name" value="CYCLIC DI-GMP PHOSPHODIESTERASE PDEF"/>
    <property type="match status" value="1"/>
</dbReference>
<keyword evidence="4" id="KW-0973">c-di-GMP</keyword>
<dbReference type="InterPro" id="IPR035919">
    <property type="entry name" value="EAL_sf"/>
</dbReference>
<dbReference type="Proteomes" id="UP001268089">
    <property type="component" value="Unassembled WGS sequence"/>
</dbReference>
<evidence type="ECO:0000256" key="7">
    <source>
        <dbReference type="ARBA" id="ARBA00022989"/>
    </source>
</evidence>
<dbReference type="CDD" id="cd01948">
    <property type="entry name" value="EAL"/>
    <property type="match status" value="1"/>
</dbReference>
<dbReference type="InterPro" id="IPR024744">
    <property type="entry name" value="CSS-motif_dom"/>
</dbReference>
<accession>A0ABU1ZP38</accession>
<evidence type="ECO:0000256" key="10">
    <source>
        <dbReference type="SAM" id="Phobius"/>
    </source>
</evidence>
<keyword evidence="13" id="KW-1185">Reference proteome</keyword>
<comment type="subcellular location">
    <subcellularLocation>
        <location evidence="1">Cell membrane</location>
        <topology evidence="1">Multi-pass membrane protein</topology>
    </subcellularLocation>
</comment>
<evidence type="ECO:0000256" key="3">
    <source>
        <dbReference type="ARBA" id="ARBA00022475"/>
    </source>
</evidence>
<dbReference type="RefSeq" id="WP_310343458.1">
    <property type="nucleotide sequence ID" value="NZ_JAVDXO010000005.1"/>
</dbReference>
<evidence type="ECO:0000256" key="1">
    <source>
        <dbReference type="ARBA" id="ARBA00004651"/>
    </source>
</evidence>
<evidence type="ECO:0000256" key="8">
    <source>
        <dbReference type="ARBA" id="ARBA00023136"/>
    </source>
</evidence>
<keyword evidence="8 10" id="KW-0472">Membrane</keyword>
<feature type="domain" description="EAL" evidence="11">
    <location>
        <begin position="281"/>
        <end position="531"/>
    </location>
</feature>
<evidence type="ECO:0000256" key="2">
    <source>
        <dbReference type="ARBA" id="ARBA00012282"/>
    </source>
</evidence>
<dbReference type="EC" id="3.1.4.52" evidence="2"/>
<feature type="transmembrane region" description="Helical" evidence="10">
    <location>
        <begin position="245"/>
        <end position="269"/>
    </location>
</feature>
<dbReference type="Pfam" id="PF12792">
    <property type="entry name" value="CSS-motif"/>
    <property type="match status" value="1"/>
</dbReference>
<sequence length="534" mass="58789">MPFSSTPEHPVSLTRLLGRHPTLVGALCGFALALALAAAVLLLVLQLRVQEIEAGHAQIVHTMQVVQTDIREVLDELNQSYKPECSPENLNQLRSLLFSHRYARDIGLLDPQRQLFCNTSIGLLAAPRPAGTGGIDGSIGRYYRGSLLQLSQGAVASTVVERGLFQVAIQPNATRDVWTQHADSVWAGAGNQRTQVFKGKPEALTQAMVAADTPHLQLDWGRGLVLVTTTEPGVSPISAQSAIGVWALLQANLALLVVAGCVSLLLGFLTSDAVRRRCRHYQSMEYRIHDLCNAANLECHYQPILELATGRIVGCEVLARLRDRATLVYPDQFIPALMRQKLAWTFDAAVSAHALRELGAHLPVQPGSFKVALNFFPHNLQRDVIHNHLQTQLEALRRSDLQIELEVTEYNFSPEIVPHLQRLKADGYLIALDDFGTGYSNLGMVKKVAPDFIKIDKSFVFEMEDVTLRSSLIPEIIGIAKAVHSQVIAEGIETAAQAAQLRALGVEYGQGYFFARPMPLTQFLAYLQSHRNVL</sequence>
<comment type="caution">
    <text evidence="12">The sequence shown here is derived from an EMBL/GenBank/DDBJ whole genome shotgun (WGS) entry which is preliminary data.</text>
</comment>
<dbReference type="PROSITE" id="PS50883">
    <property type="entry name" value="EAL"/>
    <property type="match status" value="1"/>
</dbReference>
<dbReference type="InterPro" id="IPR050706">
    <property type="entry name" value="Cyclic-di-GMP_PDE-like"/>
</dbReference>
<gene>
    <name evidence="12" type="ORF">J2X15_002590</name>
</gene>
<organism evidence="12 13">
    <name type="scientific">Rhodoferax saidenbachensis</name>
    <dbReference type="NCBI Taxonomy" id="1484693"/>
    <lineage>
        <taxon>Bacteria</taxon>
        <taxon>Pseudomonadati</taxon>
        <taxon>Pseudomonadota</taxon>
        <taxon>Betaproteobacteria</taxon>
        <taxon>Burkholderiales</taxon>
        <taxon>Comamonadaceae</taxon>
        <taxon>Rhodoferax</taxon>
    </lineage>
</organism>
<keyword evidence="3" id="KW-1003">Cell membrane</keyword>
<evidence type="ECO:0000256" key="4">
    <source>
        <dbReference type="ARBA" id="ARBA00022636"/>
    </source>
</evidence>
<evidence type="ECO:0000256" key="5">
    <source>
        <dbReference type="ARBA" id="ARBA00022692"/>
    </source>
</evidence>
<keyword evidence="6" id="KW-0378">Hydrolase</keyword>
<protein>
    <recommendedName>
        <fullName evidence="2">cyclic-guanylate-specific phosphodiesterase</fullName>
        <ecNumber evidence="2">3.1.4.52</ecNumber>
    </recommendedName>
</protein>
<feature type="transmembrane region" description="Helical" evidence="10">
    <location>
        <begin position="23"/>
        <end position="45"/>
    </location>
</feature>
<proteinExistence type="predicted"/>
<dbReference type="Gene3D" id="3.20.20.450">
    <property type="entry name" value="EAL domain"/>
    <property type="match status" value="1"/>
</dbReference>
<dbReference type="SUPFAM" id="SSF141868">
    <property type="entry name" value="EAL domain-like"/>
    <property type="match status" value="1"/>
</dbReference>
<name>A0ABU1ZP38_9BURK</name>
<evidence type="ECO:0000259" key="11">
    <source>
        <dbReference type="PROSITE" id="PS50883"/>
    </source>
</evidence>
<evidence type="ECO:0000313" key="13">
    <source>
        <dbReference type="Proteomes" id="UP001268089"/>
    </source>
</evidence>
<evidence type="ECO:0000256" key="9">
    <source>
        <dbReference type="ARBA" id="ARBA00034290"/>
    </source>
</evidence>
<dbReference type="PANTHER" id="PTHR33121:SF70">
    <property type="entry name" value="SIGNALING PROTEIN YKOW"/>
    <property type="match status" value="1"/>
</dbReference>
<dbReference type="SMART" id="SM00052">
    <property type="entry name" value="EAL"/>
    <property type="match status" value="1"/>
</dbReference>
<dbReference type="InterPro" id="IPR001633">
    <property type="entry name" value="EAL_dom"/>
</dbReference>
<evidence type="ECO:0000313" key="12">
    <source>
        <dbReference type="EMBL" id="MDR7307303.1"/>
    </source>
</evidence>
<keyword evidence="7 10" id="KW-1133">Transmembrane helix</keyword>
<dbReference type="Pfam" id="PF00563">
    <property type="entry name" value="EAL"/>
    <property type="match status" value="1"/>
</dbReference>